<evidence type="ECO:0000259" key="3">
    <source>
        <dbReference type="Pfam" id="PF07715"/>
    </source>
</evidence>
<comment type="similarity">
    <text evidence="1">Belongs to the TonB-dependent receptor family.</text>
</comment>
<dbReference type="InterPro" id="IPR023997">
    <property type="entry name" value="TonB-dep_OMP_SusC/RagA_CS"/>
</dbReference>
<dbReference type="NCBIfam" id="TIGR04057">
    <property type="entry name" value="SusC_RagA_signa"/>
    <property type="match status" value="1"/>
</dbReference>
<protein>
    <submittedName>
        <fullName evidence="4">TonB-dependent receptor</fullName>
    </submittedName>
</protein>
<feature type="chain" id="PRO_5045324754" evidence="2">
    <location>
        <begin position="27"/>
        <end position="1094"/>
    </location>
</feature>
<reference evidence="4 5" key="1">
    <citation type="submission" date="2021-07" db="EMBL/GenBank/DDBJ databases">
        <title>Mesonia aestuariivivens sp. nov., isolated from a tidal flat.</title>
        <authorList>
            <person name="Kim Y.-O."/>
            <person name="Yoon J.-H."/>
        </authorList>
    </citation>
    <scope>NUCLEOTIDE SEQUENCE [LARGE SCALE GENOMIC DNA]</scope>
    <source>
        <strain evidence="4 5">JHPTF-M18</strain>
    </source>
</reference>
<keyword evidence="2" id="KW-0732">Signal</keyword>
<organism evidence="4 5">
    <name type="scientific">Mesonia aestuariivivens</name>
    <dbReference type="NCBI Taxonomy" id="2796128"/>
    <lineage>
        <taxon>Bacteria</taxon>
        <taxon>Pseudomonadati</taxon>
        <taxon>Bacteroidota</taxon>
        <taxon>Flavobacteriia</taxon>
        <taxon>Flavobacteriales</taxon>
        <taxon>Flavobacteriaceae</taxon>
        <taxon>Mesonia</taxon>
    </lineage>
</organism>
<gene>
    <name evidence="4" type="ORF">KW502_08160</name>
</gene>
<keyword evidence="5" id="KW-1185">Reference proteome</keyword>
<comment type="caution">
    <text evidence="4">The sequence shown here is derived from an EMBL/GenBank/DDBJ whole genome shotgun (WGS) entry which is preliminary data.</text>
</comment>
<feature type="signal peptide" evidence="2">
    <location>
        <begin position="1"/>
        <end position="26"/>
    </location>
</feature>
<dbReference type="Pfam" id="PF07715">
    <property type="entry name" value="Plug"/>
    <property type="match status" value="1"/>
</dbReference>
<keyword evidence="1" id="KW-0472">Membrane</keyword>
<keyword evidence="1" id="KW-1134">Transmembrane beta strand</keyword>
<evidence type="ECO:0000313" key="5">
    <source>
        <dbReference type="Proteomes" id="UP000719267"/>
    </source>
</evidence>
<dbReference type="NCBIfam" id="TIGR04056">
    <property type="entry name" value="OMP_RagA_SusC"/>
    <property type="match status" value="1"/>
</dbReference>
<dbReference type="InterPro" id="IPR039426">
    <property type="entry name" value="TonB-dep_rcpt-like"/>
</dbReference>
<comment type="subcellular location">
    <subcellularLocation>
        <location evidence="1">Cell outer membrane</location>
        <topology evidence="1">Multi-pass membrane protein</topology>
    </subcellularLocation>
</comment>
<evidence type="ECO:0000313" key="4">
    <source>
        <dbReference type="EMBL" id="MBW2961770.1"/>
    </source>
</evidence>
<dbReference type="InterPro" id="IPR012910">
    <property type="entry name" value="Plug_dom"/>
</dbReference>
<keyword evidence="1" id="KW-0812">Transmembrane</keyword>
<keyword evidence="4" id="KW-0675">Receptor</keyword>
<dbReference type="Proteomes" id="UP000719267">
    <property type="component" value="Unassembled WGS sequence"/>
</dbReference>
<feature type="domain" description="TonB-dependent receptor plug" evidence="3">
    <location>
        <begin position="137"/>
        <end position="243"/>
    </location>
</feature>
<dbReference type="EMBL" id="JAHWDF010000007">
    <property type="protein sequence ID" value="MBW2961770.1"/>
    <property type="molecule type" value="Genomic_DNA"/>
</dbReference>
<keyword evidence="1" id="KW-0998">Cell outer membrane</keyword>
<accession>A0ABS6W1R1</accession>
<keyword evidence="1" id="KW-0813">Transport</keyword>
<dbReference type="RefSeq" id="WP_219040059.1">
    <property type="nucleotide sequence ID" value="NZ_JAHWDF010000007.1"/>
</dbReference>
<proteinExistence type="inferred from homology"/>
<name>A0ABS6W1R1_9FLAO</name>
<dbReference type="PROSITE" id="PS52016">
    <property type="entry name" value="TONB_DEPENDENT_REC_3"/>
    <property type="match status" value="1"/>
</dbReference>
<evidence type="ECO:0000256" key="2">
    <source>
        <dbReference type="SAM" id="SignalP"/>
    </source>
</evidence>
<evidence type="ECO:0000256" key="1">
    <source>
        <dbReference type="PROSITE-ProRule" id="PRU01360"/>
    </source>
</evidence>
<dbReference type="Pfam" id="PF13715">
    <property type="entry name" value="CarbopepD_reg_2"/>
    <property type="match status" value="1"/>
</dbReference>
<dbReference type="InterPro" id="IPR023996">
    <property type="entry name" value="TonB-dep_OMP_SusC/RagA"/>
</dbReference>
<sequence>MRKKSTINNFQCVLAALMIIPFNLSAVNTKVIAKEEITILYQQELTIRGTVLDDQGVPLVGATVMEQGTTNGTTTDFDGNYEIVVASQESILEFTYVGFQKVTQKVGEKRNFDVSLEAETNQLEELVIVGYSQVSREELTSAVSSVNQEQIKDMPVNSAAEAIQGRLAGVRVTQSEGAPGAEVNIRVRGGTSITQDNSPLYIVDGIQVDNALSILSPQEIETIDVLKDAASTSIYGARGANGVVLITTKGGKAMPTQVNYNTYAGVRKIVNKLDVMNPYDFVQYQYGLYNFPGDEQLASTFVNRYGQYQDLDIYKSIEMQNWQEEVFGRDAFNQTHNLTVTGGTAKTTFSLALNHVEEEGIMLKSGYKRSMANFKFDHKISDRVKFGVNSRYSRRKISGAGTSNTGSQGSNRLRNAVRYQPFIGPNNDDFVDVFDPNYATLTNLVNPLKLVNNEIQDDYRNDLILNSFLTFDLTDNLTFKSVLGYVQNDRKVNSFNGKVTSVARANAEMPVIDLRRSQSRRITNSNTLNFSKTFSGKHRLDVLVGQETVKTDGESERMYIKWLPENISPQQAFAGIQKATPPDGMVQDAPGSSVSIDRLLSFFGRAHYSYKKKYLATVSVRRDGSSVFGEDYRYATFPSVSLAWNASKEDFLKDSNFLSNLKLRLSYGESGNNRIPAFLYQTFYDTSSDYGYAFGQSITPGAAPPSELANPKVRWESTVSKNAGIDFGFFDDRIYGSLDAYITDTEDLLLRAKIPQTSGYDYQYQNSGKTRNKGLELTLGASIINTENFGWNANFNISTNDNRIISLGTNTAGEDLEFYYETSGWVNNIRDFKVEVDQPVGQFYGYVTEGFYDLDDFNYDASTQSYTLKEGVPSSSAAALGARGVNPGDLKLRDLNDDGVIDDDDKKVLGNSQPDFFGGLNQQFRYKNFDLSMFFNFSLGNDVYNANKVEFTTQYLYRDNNMLTSVNNSWKWFDANGVKVTDPQGLAELNQNTTLWTPPAGQYILHSYAIEDGSFLRLSNLTLGYSLPKSALDQLKFISNFRIYGTVNNLFTITNYTGYDPEANTRRSNPLTPGVDYAAYPRSRFYLAGLNVTF</sequence>